<dbReference type="GO" id="GO:0005886">
    <property type="term" value="C:plasma membrane"/>
    <property type="evidence" value="ECO:0007669"/>
    <property type="project" value="UniProtKB-SubCell"/>
</dbReference>
<evidence type="ECO:0000256" key="4">
    <source>
        <dbReference type="ARBA" id="ARBA00022989"/>
    </source>
</evidence>
<name>A0A066RHZ8_9GAMM</name>
<protein>
    <submittedName>
        <fullName evidence="8">Pilus assembly protein TadC</fullName>
    </submittedName>
</protein>
<dbReference type="STRING" id="1654360.EA58_19235"/>
<organism evidence="8 9">
    <name type="scientific">Photobacterium galatheae</name>
    <dbReference type="NCBI Taxonomy" id="1654360"/>
    <lineage>
        <taxon>Bacteria</taxon>
        <taxon>Pseudomonadati</taxon>
        <taxon>Pseudomonadota</taxon>
        <taxon>Gammaproteobacteria</taxon>
        <taxon>Vibrionales</taxon>
        <taxon>Vibrionaceae</taxon>
        <taxon>Photobacterium</taxon>
    </lineage>
</organism>
<proteinExistence type="predicted"/>
<comment type="subcellular location">
    <subcellularLocation>
        <location evidence="1">Cell membrane</location>
        <topology evidence="1">Multi-pass membrane protein</topology>
    </subcellularLocation>
</comment>
<feature type="transmembrane region" description="Helical" evidence="6">
    <location>
        <begin position="6"/>
        <end position="27"/>
    </location>
</feature>
<evidence type="ECO:0000256" key="2">
    <source>
        <dbReference type="ARBA" id="ARBA00022475"/>
    </source>
</evidence>
<evidence type="ECO:0000256" key="5">
    <source>
        <dbReference type="ARBA" id="ARBA00023136"/>
    </source>
</evidence>
<keyword evidence="5 6" id="KW-0472">Membrane</keyword>
<keyword evidence="2" id="KW-1003">Cell membrane</keyword>
<feature type="domain" description="Type II secretion system protein GspF" evidence="7">
    <location>
        <begin position="171"/>
        <end position="299"/>
    </location>
</feature>
<feature type="transmembrane region" description="Helical" evidence="6">
    <location>
        <begin position="129"/>
        <end position="152"/>
    </location>
</feature>
<gene>
    <name evidence="8" type="ORF">EA58_19235</name>
</gene>
<accession>A0A066RHZ8</accession>
<feature type="transmembrane region" description="Helical" evidence="6">
    <location>
        <begin position="287"/>
        <end position="307"/>
    </location>
</feature>
<dbReference type="Proteomes" id="UP000027192">
    <property type="component" value="Unassembled WGS sequence"/>
</dbReference>
<evidence type="ECO:0000256" key="6">
    <source>
        <dbReference type="SAM" id="Phobius"/>
    </source>
</evidence>
<evidence type="ECO:0000313" key="9">
    <source>
        <dbReference type="Proteomes" id="UP000027192"/>
    </source>
</evidence>
<dbReference type="PANTHER" id="PTHR35007:SF2">
    <property type="entry name" value="PILUS ASSEMBLE PROTEIN"/>
    <property type="match status" value="1"/>
</dbReference>
<comment type="caution">
    <text evidence="8">The sequence shown here is derived from an EMBL/GenBank/DDBJ whole genome shotgun (WGS) entry which is preliminary data.</text>
</comment>
<evidence type="ECO:0000259" key="7">
    <source>
        <dbReference type="Pfam" id="PF00482"/>
    </source>
</evidence>
<keyword evidence="4 6" id="KW-1133">Transmembrane helix</keyword>
<dbReference type="AlphaFoldDB" id="A0A066RHZ8"/>
<dbReference type="PANTHER" id="PTHR35007">
    <property type="entry name" value="INTEGRAL MEMBRANE PROTEIN-RELATED"/>
    <property type="match status" value="1"/>
</dbReference>
<feature type="transmembrane region" description="Helical" evidence="6">
    <location>
        <begin position="102"/>
        <end position="123"/>
    </location>
</feature>
<reference evidence="8 9" key="1">
    <citation type="submission" date="2014-04" db="EMBL/GenBank/DDBJ databases">
        <title>Draft genome sequence of Photobacterium halotolerans S2753: a solonamide, ngercheumicin and holomycin producer.</title>
        <authorList>
            <person name="Machado H.R."/>
            <person name="Gram L."/>
        </authorList>
    </citation>
    <scope>NUCLEOTIDE SEQUENCE [LARGE SCALE GENOMIC DNA]</scope>
    <source>
        <strain evidence="8 9">S2753</strain>
    </source>
</reference>
<evidence type="ECO:0000256" key="3">
    <source>
        <dbReference type="ARBA" id="ARBA00022692"/>
    </source>
</evidence>
<dbReference type="EMBL" id="JMIB01000038">
    <property type="protein sequence ID" value="KDM90070.1"/>
    <property type="molecule type" value="Genomic_DNA"/>
</dbReference>
<dbReference type="InterPro" id="IPR018076">
    <property type="entry name" value="T2SS_GspF_dom"/>
</dbReference>
<evidence type="ECO:0000256" key="1">
    <source>
        <dbReference type="ARBA" id="ARBA00004651"/>
    </source>
</evidence>
<keyword evidence="9" id="KW-1185">Reference proteome</keyword>
<evidence type="ECO:0000313" key="8">
    <source>
        <dbReference type="EMBL" id="KDM90070.1"/>
    </source>
</evidence>
<keyword evidence="3 6" id="KW-0812">Transmembrane</keyword>
<sequence length="311" mass="34578">MSLTSLNVLWSLLALWLITGLGGLCWLQQREQARWKSQCERYTLDAGSAQQADSVTQAGSQPQAGESHWLAQIGRRYPVSDAEKQRLLKMLAQAGIDQDGSVANVCGAKLLGGLTAVAVAFFWRWQGEFTAMLLMAVLFAYVLGSNVPEYWLRNRASRVKAQQRRAVPDAIDMLVITVEAGLSLDRALERVGRYLRSTEPRLAEQFLRTHAEIQVMGDPAQCMKKLAWRTGLPELERLASTLAMAQRYGSPLADTMRTISHEARQMRKMALEEQAGKLPGRITLIQMAFIMLPLLALIIAPTLNLLIDSLS</sequence>
<dbReference type="Pfam" id="PF00482">
    <property type="entry name" value="T2SSF"/>
    <property type="match status" value="1"/>
</dbReference>